<dbReference type="EMBL" id="JACASF010000013">
    <property type="protein sequence ID" value="KAF6438100.1"/>
    <property type="molecule type" value="Genomic_DNA"/>
</dbReference>
<dbReference type="InParanoid" id="A0A7J8ERR0"/>
<evidence type="ECO:0000313" key="1">
    <source>
        <dbReference type="EMBL" id="KAF6438100.1"/>
    </source>
</evidence>
<organism evidence="1 2">
    <name type="scientific">Molossus molossus</name>
    <name type="common">Pallas' mastiff bat</name>
    <name type="synonym">Vespertilio molossus</name>
    <dbReference type="NCBI Taxonomy" id="27622"/>
    <lineage>
        <taxon>Eukaryota</taxon>
        <taxon>Metazoa</taxon>
        <taxon>Chordata</taxon>
        <taxon>Craniata</taxon>
        <taxon>Vertebrata</taxon>
        <taxon>Euteleostomi</taxon>
        <taxon>Mammalia</taxon>
        <taxon>Eutheria</taxon>
        <taxon>Laurasiatheria</taxon>
        <taxon>Chiroptera</taxon>
        <taxon>Yangochiroptera</taxon>
        <taxon>Molossidae</taxon>
        <taxon>Molossus</taxon>
    </lineage>
</organism>
<dbReference type="AlphaFoldDB" id="A0A7J8ERR0"/>
<accession>A0A7J8ERR0</accession>
<gene>
    <name evidence="1" type="ORF">HJG59_008771</name>
</gene>
<evidence type="ECO:0000313" key="2">
    <source>
        <dbReference type="Proteomes" id="UP000550707"/>
    </source>
</evidence>
<name>A0A7J8ERR0_MOLMO</name>
<sequence>MHILCGTHPDPHQHRHTHLCTQYLLAACCLHSHPERLPPRCLRDLPQASALKYMLHTRPQHCTVNPHSPHPTSHLFRFPWSSQAHCTLPYIPSLHGTHPPLPDTHTYTPFQIHQHLSPRQAPDTHH</sequence>
<dbReference type="Proteomes" id="UP000550707">
    <property type="component" value="Unassembled WGS sequence"/>
</dbReference>
<protein>
    <submittedName>
        <fullName evidence="1">Uncharacterized protein</fullName>
    </submittedName>
</protein>
<reference evidence="1 2" key="1">
    <citation type="journal article" date="2020" name="Nature">
        <title>Six reference-quality genomes reveal evolution of bat adaptations.</title>
        <authorList>
            <person name="Jebb D."/>
            <person name="Huang Z."/>
            <person name="Pippel M."/>
            <person name="Hughes G.M."/>
            <person name="Lavrichenko K."/>
            <person name="Devanna P."/>
            <person name="Winkler S."/>
            <person name="Jermiin L.S."/>
            <person name="Skirmuntt E.C."/>
            <person name="Katzourakis A."/>
            <person name="Burkitt-Gray L."/>
            <person name="Ray D.A."/>
            <person name="Sullivan K.A.M."/>
            <person name="Roscito J.G."/>
            <person name="Kirilenko B.M."/>
            <person name="Davalos L.M."/>
            <person name="Corthals A.P."/>
            <person name="Power M.L."/>
            <person name="Jones G."/>
            <person name="Ransome R.D."/>
            <person name="Dechmann D.K.N."/>
            <person name="Locatelli A.G."/>
            <person name="Puechmaille S.J."/>
            <person name="Fedrigo O."/>
            <person name="Jarvis E.D."/>
            <person name="Hiller M."/>
            <person name="Vernes S.C."/>
            <person name="Myers E.W."/>
            <person name="Teeling E.C."/>
        </authorList>
    </citation>
    <scope>NUCLEOTIDE SEQUENCE [LARGE SCALE GENOMIC DNA]</scope>
    <source>
        <strain evidence="1">MMolMol1</strain>
        <tissue evidence="1">Muscle</tissue>
    </source>
</reference>
<comment type="caution">
    <text evidence="1">The sequence shown here is derived from an EMBL/GenBank/DDBJ whole genome shotgun (WGS) entry which is preliminary data.</text>
</comment>
<keyword evidence="2" id="KW-1185">Reference proteome</keyword>
<proteinExistence type="predicted"/>